<feature type="transmembrane region" description="Helical" evidence="7">
    <location>
        <begin position="95"/>
        <end position="117"/>
    </location>
</feature>
<evidence type="ECO:0000256" key="5">
    <source>
        <dbReference type="ARBA" id="ARBA00022989"/>
    </source>
</evidence>
<dbReference type="GO" id="GO:0055085">
    <property type="term" value="P:transmembrane transport"/>
    <property type="evidence" value="ECO:0007669"/>
    <property type="project" value="InterPro"/>
</dbReference>
<dbReference type="InterPro" id="IPR000515">
    <property type="entry name" value="MetI-like"/>
</dbReference>
<dbReference type="Pfam" id="PF00528">
    <property type="entry name" value="BPD_transp_1"/>
    <property type="match status" value="1"/>
</dbReference>
<dbReference type="GO" id="GO:0005886">
    <property type="term" value="C:plasma membrane"/>
    <property type="evidence" value="ECO:0007669"/>
    <property type="project" value="UniProtKB-SubCell"/>
</dbReference>
<dbReference type="PANTHER" id="PTHR30151">
    <property type="entry name" value="ALKANE SULFONATE ABC TRANSPORTER-RELATED, MEMBRANE SUBUNIT"/>
    <property type="match status" value="1"/>
</dbReference>
<name>A0A7G9YWA8_9EURY</name>
<evidence type="ECO:0000256" key="6">
    <source>
        <dbReference type="ARBA" id="ARBA00023136"/>
    </source>
</evidence>
<dbReference type="InterPro" id="IPR035906">
    <property type="entry name" value="MetI-like_sf"/>
</dbReference>
<comment type="similarity">
    <text evidence="7">Belongs to the binding-protein-dependent transport system permease family.</text>
</comment>
<protein>
    <recommendedName>
        <fullName evidence="8">ABC transmembrane type-1 domain-containing protein</fullName>
    </recommendedName>
</protein>
<feature type="transmembrane region" description="Helical" evidence="7">
    <location>
        <begin position="186"/>
        <end position="206"/>
    </location>
</feature>
<evidence type="ECO:0000256" key="3">
    <source>
        <dbReference type="ARBA" id="ARBA00022475"/>
    </source>
</evidence>
<feature type="transmembrane region" description="Helical" evidence="7">
    <location>
        <begin position="6"/>
        <end position="26"/>
    </location>
</feature>
<keyword evidence="5 7" id="KW-1133">Transmembrane helix</keyword>
<gene>
    <name evidence="9" type="ORF">FGFEBGFE_00013</name>
</gene>
<feature type="transmembrane region" description="Helical" evidence="7">
    <location>
        <begin position="163"/>
        <end position="180"/>
    </location>
</feature>
<comment type="subcellular location">
    <subcellularLocation>
        <location evidence="1 7">Cell membrane</location>
        <topology evidence="1 7">Multi-pass membrane protein</topology>
    </subcellularLocation>
</comment>
<dbReference type="SUPFAM" id="SSF161098">
    <property type="entry name" value="MetI-like"/>
    <property type="match status" value="1"/>
</dbReference>
<evidence type="ECO:0000256" key="1">
    <source>
        <dbReference type="ARBA" id="ARBA00004651"/>
    </source>
</evidence>
<proteinExistence type="inferred from homology"/>
<evidence type="ECO:0000256" key="7">
    <source>
        <dbReference type="RuleBase" id="RU363032"/>
    </source>
</evidence>
<evidence type="ECO:0000259" key="8">
    <source>
        <dbReference type="PROSITE" id="PS50928"/>
    </source>
</evidence>
<keyword evidence="3" id="KW-1003">Cell membrane</keyword>
<evidence type="ECO:0000313" key="9">
    <source>
        <dbReference type="EMBL" id="QNO52292.1"/>
    </source>
</evidence>
<keyword evidence="6 7" id="KW-0472">Membrane</keyword>
<keyword evidence="4 7" id="KW-0812">Transmembrane</keyword>
<dbReference type="PANTHER" id="PTHR30151:SF0">
    <property type="entry name" value="ABC TRANSPORTER PERMEASE PROTEIN MJ0413-RELATED"/>
    <property type="match status" value="1"/>
</dbReference>
<organism evidence="9">
    <name type="scientific">Candidatus Methanophagaceae archaeon ANME-1 ERB6</name>
    <dbReference type="NCBI Taxonomy" id="2759912"/>
    <lineage>
        <taxon>Archaea</taxon>
        <taxon>Methanobacteriati</taxon>
        <taxon>Methanobacteriota</taxon>
        <taxon>Stenosarchaea group</taxon>
        <taxon>Methanomicrobia</taxon>
        <taxon>Candidatus Methanophagales</taxon>
        <taxon>Candidatus Methanophagaceae</taxon>
    </lineage>
</organism>
<feature type="domain" description="ABC transmembrane type-1" evidence="8">
    <location>
        <begin position="57"/>
        <end position="237"/>
    </location>
</feature>
<dbReference type="Gene3D" id="1.10.3720.10">
    <property type="entry name" value="MetI-like"/>
    <property type="match status" value="1"/>
</dbReference>
<feature type="transmembrane region" description="Helical" evidence="7">
    <location>
        <begin position="123"/>
        <end position="142"/>
    </location>
</feature>
<keyword evidence="2 7" id="KW-0813">Transport</keyword>
<evidence type="ECO:0000256" key="4">
    <source>
        <dbReference type="ARBA" id="ARBA00022692"/>
    </source>
</evidence>
<feature type="transmembrane region" description="Helical" evidence="7">
    <location>
        <begin position="60"/>
        <end position="83"/>
    </location>
</feature>
<feature type="transmembrane region" description="Helical" evidence="7">
    <location>
        <begin position="33"/>
        <end position="54"/>
    </location>
</feature>
<dbReference type="EMBL" id="MT631506">
    <property type="protein sequence ID" value="QNO52292.1"/>
    <property type="molecule type" value="Genomic_DNA"/>
</dbReference>
<sequence>MKIKSVLVGILPVIVFVIIWECIAQLNLVPKYIFPSFSAVMIEFYHLAVSGVLLDNLLSSLFRVLAGFLLGSAAGIVVGIGMGSKDVINKSFHPIFSLLYPIPVLGWAPLLMVWIGINELLPVALIFLCSFFPVLYNTITGIKGVDREVIKAARTLGASDMKILTTVVLPLAIPNIFTGLRLEAGMAWRVVIAAEMVAIPTGIGALMIRSESLLRMDVIIVCLMVLSVMCLAFERLFQFMEKRITKGWGSSSCQPLN</sequence>
<dbReference type="AlphaFoldDB" id="A0A7G9YWA8"/>
<dbReference type="PROSITE" id="PS50928">
    <property type="entry name" value="ABC_TM1"/>
    <property type="match status" value="1"/>
</dbReference>
<evidence type="ECO:0000256" key="2">
    <source>
        <dbReference type="ARBA" id="ARBA00022448"/>
    </source>
</evidence>
<reference evidence="9" key="1">
    <citation type="submission" date="2020-06" db="EMBL/GenBank/DDBJ databases">
        <title>Unique genomic features of the anaerobic methanotrophic archaea.</title>
        <authorList>
            <person name="Chadwick G.L."/>
            <person name="Skennerton C.T."/>
            <person name="Laso-Perez R."/>
            <person name="Leu A.O."/>
            <person name="Speth D.R."/>
            <person name="Yu H."/>
            <person name="Morgan-Lang C."/>
            <person name="Hatzenpichler R."/>
            <person name="Goudeau D."/>
            <person name="Malmstrom R."/>
            <person name="Brazelton W.J."/>
            <person name="Woyke T."/>
            <person name="Hallam S.J."/>
            <person name="Tyson G.W."/>
            <person name="Wegener G."/>
            <person name="Boetius A."/>
            <person name="Orphan V."/>
        </authorList>
    </citation>
    <scope>NUCLEOTIDE SEQUENCE</scope>
</reference>
<feature type="transmembrane region" description="Helical" evidence="7">
    <location>
        <begin position="218"/>
        <end position="237"/>
    </location>
</feature>
<dbReference type="CDD" id="cd06261">
    <property type="entry name" value="TM_PBP2"/>
    <property type="match status" value="1"/>
</dbReference>
<accession>A0A7G9YWA8</accession>